<dbReference type="EMBL" id="JBAMIC010000019">
    <property type="protein sequence ID" value="KAK7094098.1"/>
    <property type="molecule type" value="Genomic_DNA"/>
</dbReference>
<sequence>MSSYNDLSKYYGDFQFLKEMKTVAFEEILRMKAECKDPDFWNSQVKRGFHTETDDGRDMRVILPNGFRAVSDLLPKTESLEPKELHNLEKGVTDNLSRKEIHFVGFVGTKLDASLSRKDVVNEMIGLDNVLVTELAEIDGMLAYVSGERVKGGDYTNLVLFRDRGVAEELLKSSNHGKAVNALAPEVFSDVHIHSGVLQDGLTSSFFVLRRTIFLCFTVPPEDPRRRRVQMWRACRKESDVVKVLPRPPLPDSLLLGLGSQDGPLVKLDQCFTFDVVRLGSQHHHHLHTVVHRGVISHAVHAFTSFQVWTAQVPY</sequence>
<proteinExistence type="predicted"/>
<accession>A0AAN9G3H9</accession>
<evidence type="ECO:0000313" key="2">
    <source>
        <dbReference type="Proteomes" id="UP001374579"/>
    </source>
</evidence>
<comment type="caution">
    <text evidence="1">The sequence shown here is derived from an EMBL/GenBank/DDBJ whole genome shotgun (WGS) entry which is preliminary data.</text>
</comment>
<name>A0AAN9G3H9_9CAEN</name>
<keyword evidence="2" id="KW-1185">Reference proteome</keyword>
<evidence type="ECO:0000313" key="1">
    <source>
        <dbReference type="EMBL" id="KAK7094098.1"/>
    </source>
</evidence>
<gene>
    <name evidence="1" type="ORF">V1264_007765</name>
</gene>
<organism evidence="1 2">
    <name type="scientific">Littorina saxatilis</name>
    <dbReference type="NCBI Taxonomy" id="31220"/>
    <lineage>
        <taxon>Eukaryota</taxon>
        <taxon>Metazoa</taxon>
        <taxon>Spiralia</taxon>
        <taxon>Lophotrochozoa</taxon>
        <taxon>Mollusca</taxon>
        <taxon>Gastropoda</taxon>
        <taxon>Caenogastropoda</taxon>
        <taxon>Littorinimorpha</taxon>
        <taxon>Littorinoidea</taxon>
        <taxon>Littorinidae</taxon>
        <taxon>Littorina</taxon>
    </lineage>
</organism>
<dbReference type="Proteomes" id="UP001374579">
    <property type="component" value="Unassembled WGS sequence"/>
</dbReference>
<reference evidence="1 2" key="1">
    <citation type="submission" date="2024-02" db="EMBL/GenBank/DDBJ databases">
        <title>Chromosome-scale genome assembly of the rough periwinkle Littorina saxatilis.</title>
        <authorList>
            <person name="De Jode A."/>
            <person name="Faria R."/>
            <person name="Formenti G."/>
            <person name="Sims Y."/>
            <person name="Smith T.P."/>
            <person name="Tracey A."/>
            <person name="Wood J.M.D."/>
            <person name="Zagrodzka Z.B."/>
            <person name="Johannesson K."/>
            <person name="Butlin R.K."/>
            <person name="Leder E.H."/>
        </authorList>
    </citation>
    <scope>NUCLEOTIDE SEQUENCE [LARGE SCALE GENOMIC DNA]</scope>
    <source>
        <strain evidence="1">Snail1</strain>
        <tissue evidence="1">Muscle</tissue>
    </source>
</reference>
<protein>
    <submittedName>
        <fullName evidence="1">Uncharacterized protein</fullName>
    </submittedName>
</protein>
<dbReference type="AlphaFoldDB" id="A0AAN9G3H9"/>